<sequence length="375" mass="42177">MKIIKLIVAMLLIVGCSAPKDTTKDTPVTKENKVSFTAVGDNLMHQLLLDKAKTDDGYDFSPYYTNIKPFIEKTDLAFVNQETILGGGKASGYPNFNTPDIMAKNLQDVGFDIVNGATNHSLDKGGDAILNSIKVFQQYKNMKYIGLYESQEKRDDITVVEQNGIKIALLSYNQLTNGHKMPNSYCMNLFDEDVIKKDVENAKEISDFVVVSCHWGNEYDTEPDAFQKKYAKLFADLGVDVILGTHSHTLQPVEWVEGKDGHKTLVAYSLGNFVSGMMEEETQLEGMISFDLKKEDNRCSIENVVLTPLVNHYEITNLKDAYGTRQNFTVYRLKDYTEELAKKHGLNGYEGIQISIAKMKEKVNKRISSGIQIDM</sequence>
<keyword evidence="2" id="KW-0732">Signal</keyword>
<comment type="caution">
    <text evidence="4">The sequence shown here is derived from an EMBL/GenBank/DDBJ whole genome shotgun (WGS) entry which is preliminary data.</text>
</comment>
<dbReference type="EMBL" id="ADKX01000035">
    <property type="protein sequence ID" value="EFW04595.1"/>
    <property type="molecule type" value="Genomic_DNA"/>
</dbReference>
<dbReference type="InterPro" id="IPR019079">
    <property type="entry name" value="Capsule_synth_CapA"/>
</dbReference>
<comment type="similarity">
    <text evidence="1">Belongs to the CapA family.</text>
</comment>
<dbReference type="RefSeq" id="WP_008789266.1">
    <property type="nucleotide sequence ID" value="NZ_AKCB01000001.1"/>
</dbReference>
<dbReference type="SUPFAM" id="SSF56300">
    <property type="entry name" value="Metallo-dependent phosphatases"/>
    <property type="match status" value="1"/>
</dbReference>
<dbReference type="InterPro" id="IPR052169">
    <property type="entry name" value="CW_Biosynth-Accessory"/>
</dbReference>
<feature type="domain" description="Capsule synthesis protein CapA" evidence="3">
    <location>
        <begin position="35"/>
        <end position="277"/>
    </location>
</feature>
<evidence type="ECO:0000313" key="4">
    <source>
        <dbReference type="EMBL" id="EFW04595.1"/>
    </source>
</evidence>
<dbReference type="PANTHER" id="PTHR33393:SF12">
    <property type="entry name" value="CAPSULE BIOSYNTHESIS PROTEIN CAPA"/>
    <property type="match status" value="1"/>
</dbReference>
<dbReference type="Gene3D" id="3.60.21.10">
    <property type="match status" value="1"/>
</dbReference>
<feature type="signal peptide" evidence="2">
    <location>
        <begin position="1"/>
        <end position="20"/>
    </location>
</feature>
<dbReference type="GeneID" id="78230110"/>
<dbReference type="PANTHER" id="PTHR33393">
    <property type="entry name" value="POLYGLUTAMINE SYNTHESIS ACCESSORY PROTEIN RV0574C-RELATED"/>
    <property type="match status" value="1"/>
</dbReference>
<organism evidence="4 5">
    <name type="scientific">Coprobacillus cateniformis</name>
    <dbReference type="NCBI Taxonomy" id="100884"/>
    <lineage>
        <taxon>Bacteria</taxon>
        <taxon>Bacillati</taxon>
        <taxon>Bacillota</taxon>
        <taxon>Erysipelotrichia</taxon>
        <taxon>Erysipelotrichales</taxon>
        <taxon>Coprobacillaceae</taxon>
        <taxon>Coprobacillus</taxon>
    </lineage>
</organism>
<evidence type="ECO:0000256" key="1">
    <source>
        <dbReference type="ARBA" id="ARBA00005662"/>
    </source>
</evidence>
<protein>
    <recommendedName>
        <fullName evidence="3">Capsule synthesis protein CapA domain-containing protein</fullName>
    </recommendedName>
</protein>
<dbReference type="Proteomes" id="UP000003157">
    <property type="component" value="Unassembled WGS sequence"/>
</dbReference>
<evidence type="ECO:0000313" key="5">
    <source>
        <dbReference type="Proteomes" id="UP000003157"/>
    </source>
</evidence>
<dbReference type="InterPro" id="IPR029052">
    <property type="entry name" value="Metallo-depent_PP-like"/>
</dbReference>
<accession>E7GBM5</accession>
<dbReference type="eggNOG" id="COG2843">
    <property type="taxonomic scope" value="Bacteria"/>
</dbReference>
<dbReference type="AlphaFoldDB" id="E7GBM5"/>
<keyword evidence="5" id="KW-1185">Reference proteome</keyword>
<reference evidence="4 5" key="1">
    <citation type="submission" date="2010-12" db="EMBL/GenBank/DDBJ databases">
        <title>The Genome Sequence of Coprobacillus sp. strain 29_1.</title>
        <authorList>
            <consortium name="The Broad Institute Genome Sequencing Platform"/>
            <person name="Earl A."/>
            <person name="Ward D."/>
            <person name="Feldgarden M."/>
            <person name="Gevers D."/>
            <person name="Daigneault M."/>
            <person name="Sibley C.D."/>
            <person name="White A."/>
            <person name="Strauss J."/>
            <person name="Allen-Vercoe E."/>
            <person name="Young S.K."/>
            <person name="Zeng Q."/>
            <person name="Gargeya S."/>
            <person name="Fitzgerald M."/>
            <person name="Haas B."/>
            <person name="Abouelleil A."/>
            <person name="Alvarado L."/>
            <person name="Arachchi H.M."/>
            <person name="Berlin A."/>
            <person name="Brown A."/>
            <person name="Chapman S.B."/>
            <person name="Chen Z."/>
            <person name="Dunbar C."/>
            <person name="Freedman E."/>
            <person name="Gearin G."/>
            <person name="Gellesch M."/>
            <person name="Goldberg J."/>
            <person name="Griggs A."/>
            <person name="Gujja S."/>
            <person name="Heilman E."/>
            <person name="Heiman D."/>
            <person name="Howarth C."/>
            <person name="Larson L."/>
            <person name="Lui A."/>
            <person name="MacDonald P.J.P."/>
            <person name="Mehta T."/>
            <person name="Montmayeur A."/>
            <person name="Murphy C."/>
            <person name="Neiman D."/>
            <person name="Pearson M."/>
            <person name="Priest M."/>
            <person name="Roberts A."/>
            <person name="Saif S."/>
            <person name="Shea T."/>
            <person name="Shenoy N."/>
            <person name="Sisk P."/>
            <person name="Stolte C."/>
            <person name="Sykes S."/>
            <person name="White J."/>
            <person name="Yandava C."/>
            <person name="Nusbaum C."/>
            <person name="Birren B."/>
        </authorList>
    </citation>
    <scope>NUCLEOTIDE SEQUENCE [LARGE SCALE GENOMIC DNA]</scope>
    <source>
        <strain evidence="4 5">29_1</strain>
    </source>
</reference>
<evidence type="ECO:0000256" key="2">
    <source>
        <dbReference type="SAM" id="SignalP"/>
    </source>
</evidence>
<dbReference type="SMART" id="SM00854">
    <property type="entry name" value="PGA_cap"/>
    <property type="match status" value="1"/>
</dbReference>
<dbReference type="CDD" id="cd07381">
    <property type="entry name" value="MPP_CapA"/>
    <property type="match status" value="1"/>
</dbReference>
<dbReference type="STRING" id="100884.GCA_000269565_02276"/>
<feature type="chain" id="PRO_5003220248" description="Capsule synthesis protein CapA domain-containing protein" evidence="2">
    <location>
        <begin position="21"/>
        <end position="375"/>
    </location>
</feature>
<dbReference type="PROSITE" id="PS51257">
    <property type="entry name" value="PROKAR_LIPOPROTEIN"/>
    <property type="match status" value="1"/>
</dbReference>
<dbReference type="Pfam" id="PF09587">
    <property type="entry name" value="PGA_cap"/>
    <property type="match status" value="1"/>
</dbReference>
<dbReference type="HOGENOM" id="CLU_038823_0_2_9"/>
<gene>
    <name evidence="4" type="ORF">HMPREF9488_02166</name>
</gene>
<proteinExistence type="inferred from homology"/>
<dbReference type="OrthoDB" id="9810906at2"/>
<name>E7GBM5_9FIRM</name>
<evidence type="ECO:0000259" key="3">
    <source>
        <dbReference type="SMART" id="SM00854"/>
    </source>
</evidence>